<dbReference type="EMBL" id="JAPDIA010000003">
    <property type="protein sequence ID" value="MDG0810596.1"/>
    <property type="molecule type" value="Genomic_DNA"/>
</dbReference>
<feature type="chain" id="PRO_5040937577" evidence="1">
    <location>
        <begin position="24"/>
        <end position="219"/>
    </location>
</feature>
<evidence type="ECO:0000256" key="1">
    <source>
        <dbReference type="SAM" id="SignalP"/>
    </source>
</evidence>
<reference evidence="2" key="1">
    <citation type="submission" date="2022-10" db="EMBL/GenBank/DDBJ databases">
        <title>Comparative genomic analysis of Cohnella hashimotonis sp. nov., isolated from the International Space Station.</title>
        <authorList>
            <person name="Simpson A."/>
            <person name="Venkateswaran K."/>
        </authorList>
    </citation>
    <scope>NUCLEOTIDE SEQUENCE</scope>
    <source>
        <strain evidence="2">DSM 28161</strain>
    </source>
</reference>
<organism evidence="2 3">
    <name type="scientific">Cohnella rhizosphaerae</name>
    <dbReference type="NCBI Taxonomy" id="1457232"/>
    <lineage>
        <taxon>Bacteria</taxon>
        <taxon>Bacillati</taxon>
        <taxon>Bacillota</taxon>
        <taxon>Bacilli</taxon>
        <taxon>Bacillales</taxon>
        <taxon>Paenibacillaceae</taxon>
        <taxon>Cohnella</taxon>
    </lineage>
</organism>
<gene>
    <name evidence="2" type="ORF">OMP40_15405</name>
</gene>
<dbReference type="Proteomes" id="UP001153404">
    <property type="component" value="Unassembled WGS sequence"/>
</dbReference>
<sequence>MKKISVMLFLLVLLVIPINGAFAAATSSQNDITQDEVDRRMEIVFAYLNEHGNDAIPDGQDSLVYQIPVGDGAIVTAEVSNREVLPGNPLARTTHYGSYTSTLTANSNYVFTLTITNVTLGGDTTVFTVNYATGNEITSGKKNYRLTLSNPAISGSTTVSGYSATTPQAASIVSNNNIIVTAYGAMSYNTPTTSVLLQINLDISSQVGGVMAALYNYSY</sequence>
<accession>A0A9X4QSZ8</accession>
<dbReference type="RefSeq" id="WP_277532515.1">
    <property type="nucleotide sequence ID" value="NZ_JAPDIA010000003.1"/>
</dbReference>
<protein>
    <submittedName>
        <fullName evidence="2">Uncharacterized protein</fullName>
    </submittedName>
</protein>
<keyword evidence="3" id="KW-1185">Reference proteome</keyword>
<evidence type="ECO:0000313" key="2">
    <source>
        <dbReference type="EMBL" id="MDG0810596.1"/>
    </source>
</evidence>
<dbReference type="AlphaFoldDB" id="A0A9X4QSZ8"/>
<name>A0A9X4QSZ8_9BACL</name>
<comment type="caution">
    <text evidence="2">The sequence shown here is derived from an EMBL/GenBank/DDBJ whole genome shotgun (WGS) entry which is preliminary data.</text>
</comment>
<proteinExistence type="predicted"/>
<keyword evidence="1" id="KW-0732">Signal</keyword>
<feature type="signal peptide" evidence="1">
    <location>
        <begin position="1"/>
        <end position="23"/>
    </location>
</feature>
<evidence type="ECO:0000313" key="3">
    <source>
        <dbReference type="Proteomes" id="UP001153404"/>
    </source>
</evidence>